<dbReference type="Proteomes" id="UP001206925">
    <property type="component" value="Unassembled WGS sequence"/>
</dbReference>
<accession>A0AAD5CDV8</accession>
<evidence type="ECO:0000313" key="2">
    <source>
        <dbReference type="Proteomes" id="UP001206925"/>
    </source>
</evidence>
<sequence length="90" mass="10183">FLFSINKELGFKSIHITFTTPNISLLTLVYLHITQTSTSPTRFLLLLVAHWISLLRPIKTDQRESTKPPLVPNKLQLHSLKGAIGRGIIH</sequence>
<gene>
    <name evidence="1" type="ORF">M8C21_019636</name>
</gene>
<keyword evidence="2" id="KW-1185">Reference proteome</keyword>
<evidence type="ECO:0000313" key="1">
    <source>
        <dbReference type="EMBL" id="KAI7739688.1"/>
    </source>
</evidence>
<feature type="non-terminal residue" evidence="1">
    <location>
        <position position="90"/>
    </location>
</feature>
<name>A0AAD5CDV8_AMBAR</name>
<organism evidence="1 2">
    <name type="scientific">Ambrosia artemisiifolia</name>
    <name type="common">Common ragweed</name>
    <dbReference type="NCBI Taxonomy" id="4212"/>
    <lineage>
        <taxon>Eukaryota</taxon>
        <taxon>Viridiplantae</taxon>
        <taxon>Streptophyta</taxon>
        <taxon>Embryophyta</taxon>
        <taxon>Tracheophyta</taxon>
        <taxon>Spermatophyta</taxon>
        <taxon>Magnoliopsida</taxon>
        <taxon>eudicotyledons</taxon>
        <taxon>Gunneridae</taxon>
        <taxon>Pentapetalae</taxon>
        <taxon>asterids</taxon>
        <taxon>campanulids</taxon>
        <taxon>Asterales</taxon>
        <taxon>Asteraceae</taxon>
        <taxon>Asteroideae</taxon>
        <taxon>Heliantheae alliance</taxon>
        <taxon>Heliantheae</taxon>
        <taxon>Ambrosia</taxon>
    </lineage>
</organism>
<comment type="caution">
    <text evidence="1">The sequence shown here is derived from an EMBL/GenBank/DDBJ whole genome shotgun (WGS) entry which is preliminary data.</text>
</comment>
<dbReference type="EMBL" id="JAMZMK010008578">
    <property type="protein sequence ID" value="KAI7739688.1"/>
    <property type="molecule type" value="Genomic_DNA"/>
</dbReference>
<proteinExistence type="predicted"/>
<reference evidence="1" key="1">
    <citation type="submission" date="2022-06" db="EMBL/GenBank/DDBJ databases">
        <title>Uncovering the hologenomic basis of an extraordinary plant invasion.</title>
        <authorList>
            <person name="Bieker V.C."/>
            <person name="Martin M.D."/>
            <person name="Gilbert T."/>
            <person name="Hodgins K."/>
            <person name="Battlay P."/>
            <person name="Petersen B."/>
            <person name="Wilson J."/>
        </authorList>
    </citation>
    <scope>NUCLEOTIDE SEQUENCE</scope>
    <source>
        <strain evidence="1">AA19_3_7</strain>
        <tissue evidence="1">Leaf</tissue>
    </source>
</reference>
<dbReference type="AlphaFoldDB" id="A0AAD5CDV8"/>
<protein>
    <submittedName>
        <fullName evidence="1">Uncharacterized protein</fullName>
    </submittedName>
</protein>